<organism evidence="1 2">
    <name type="scientific">Desulfosarcina ovata subsp. sediminis</name>
    <dbReference type="NCBI Taxonomy" id="885957"/>
    <lineage>
        <taxon>Bacteria</taxon>
        <taxon>Pseudomonadati</taxon>
        <taxon>Thermodesulfobacteriota</taxon>
        <taxon>Desulfobacteria</taxon>
        <taxon>Desulfobacterales</taxon>
        <taxon>Desulfosarcinaceae</taxon>
        <taxon>Desulfosarcina</taxon>
    </lineage>
</organism>
<proteinExistence type="predicted"/>
<dbReference type="KEGG" id="dov:DSCO28_19090"/>
<sequence length="98" mass="11635">MKPLTPAEKEKIISRLFWDTAFNPVDAELLIETHLQSLDDIQSQQFFRKLLTSCDWYTLLKLIPAERLHSILDDQIINSLFPKDLKNRYKYARDILSR</sequence>
<gene>
    <name evidence="1" type="ORF">DSCO28_19090</name>
</gene>
<reference evidence="1 2" key="1">
    <citation type="submission" date="2019-11" db="EMBL/GenBank/DDBJ databases">
        <title>Comparative genomics of hydrocarbon-degrading Desulfosarcina strains.</title>
        <authorList>
            <person name="Watanabe M."/>
            <person name="Kojima H."/>
            <person name="Fukui M."/>
        </authorList>
    </citation>
    <scope>NUCLEOTIDE SEQUENCE [LARGE SCALE GENOMIC DNA]</scope>
    <source>
        <strain evidence="1 2">28bB2T</strain>
    </source>
</reference>
<name>A0A5K7ZRE5_9BACT</name>
<evidence type="ECO:0000313" key="2">
    <source>
        <dbReference type="Proteomes" id="UP000425960"/>
    </source>
</evidence>
<dbReference type="AlphaFoldDB" id="A0A5K7ZRE5"/>
<accession>A0A5K7ZRE5</accession>
<protein>
    <submittedName>
        <fullName evidence="1">Uncharacterized protein</fullName>
    </submittedName>
</protein>
<dbReference type="Proteomes" id="UP000425960">
    <property type="component" value="Chromosome"/>
</dbReference>
<evidence type="ECO:0000313" key="1">
    <source>
        <dbReference type="EMBL" id="BBO81343.1"/>
    </source>
</evidence>
<dbReference type="EMBL" id="AP021876">
    <property type="protein sequence ID" value="BBO81343.1"/>
    <property type="molecule type" value="Genomic_DNA"/>
</dbReference>